<evidence type="ECO:0000313" key="4">
    <source>
        <dbReference type="Proteomes" id="UP000039046"/>
    </source>
</evidence>
<name>A0A0A1SXM3_9HYPO</name>
<gene>
    <name evidence="3" type="ORF">VHEMI03107</name>
</gene>
<feature type="region of interest" description="Disordered" evidence="1">
    <location>
        <begin position="254"/>
        <end position="276"/>
    </location>
</feature>
<proteinExistence type="predicted"/>
<dbReference type="HOGENOM" id="CLU_645884_0_0_1"/>
<protein>
    <submittedName>
        <fullName evidence="3">Uncharacterized protein</fullName>
    </submittedName>
</protein>
<dbReference type="EMBL" id="CDHN01000001">
    <property type="protein sequence ID" value="CEJ83076.1"/>
    <property type="molecule type" value="Genomic_DNA"/>
</dbReference>
<dbReference type="AlphaFoldDB" id="A0A0A1SXM3"/>
<reference evidence="3 4" key="1">
    <citation type="journal article" date="2015" name="Genome Announc.">
        <title>Draft Genome Sequence and Gene Annotation of the Entomopathogenic Fungus Verticillium hemipterigenum.</title>
        <authorList>
            <person name="Horn F."/>
            <person name="Habel A."/>
            <person name="Scharf D.H."/>
            <person name="Dworschak J."/>
            <person name="Brakhage A.A."/>
            <person name="Guthke R."/>
            <person name="Hertweck C."/>
            <person name="Linde J."/>
        </authorList>
    </citation>
    <scope>NUCLEOTIDE SEQUENCE [LARGE SCALE GENOMIC DNA]</scope>
</reference>
<dbReference type="Proteomes" id="UP000039046">
    <property type="component" value="Unassembled WGS sequence"/>
</dbReference>
<evidence type="ECO:0000256" key="1">
    <source>
        <dbReference type="SAM" id="MobiDB-lite"/>
    </source>
</evidence>
<feature type="region of interest" description="Disordered" evidence="1">
    <location>
        <begin position="198"/>
        <end position="227"/>
    </location>
</feature>
<evidence type="ECO:0000256" key="2">
    <source>
        <dbReference type="SAM" id="SignalP"/>
    </source>
</evidence>
<feature type="signal peptide" evidence="2">
    <location>
        <begin position="1"/>
        <end position="17"/>
    </location>
</feature>
<feature type="chain" id="PRO_5001979277" evidence="2">
    <location>
        <begin position="18"/>
        <end position="425"/>
    </location>
</feature>
<feature type="region of interest" description="Disordered" evidence="1">
    <location>
        <begin position="36"/>
        <end position="55"/>
    </location>
</feature>
<evidence type="ECO:0000313" key="3">
    <source>
        <dbReference type="EMBL" id="CEJ83076.1"/>
    </source>
</evidence>
<feature type="compositionally biased region" description="Basic and acidic residues" evidence="1">
    <location>
        <begin position="44"/>
        <end position="55"/>
    </location>
</feature>
<accession>A0A0A1SXM3</accession>
<sequence>MVNFKASVLLLPFLTRAAPTYDAVSTDLEPLLEDAPTPVMDEFPGDKVQARDAEGDDDGRYVVDEKYLTDNVSRLKARLEPCKPMKNNINCAIILHLQPNEICHDDQKHMYRCGTLIKASNKGQAPEAKNSTGTDKDVKSTKERILSQLTSPRCYDKDENIYTCLYPIKSVKNNTGAEPEAAPLIEDTTIEEPGLDATQEKAEGPGTDGTIAANASHPTPQSACGRRGRCPVNHRLVICHDNFGQLRKCGPLIDPSSGPRHGGPHHGGPGGFRNGTLKNITRIISGSNKRHQPTATPILEDLVIKEQGLETVEEEDEESEEGNAAETINRRVVTPLIAPERDGAAILRKKILLCHDNYGHRRECGRIIPGDNKPVRRVTFSDVIEYAPDSNDEEATPTKRFEPLQAEAESLLFKDEEFDADDESD</sequence>
<feature type="region of interest" description="Disordered" evidence="1">
    <location>
        <begin position="121"/>
        <end position="140"/>
    </location>
</feature>
<keyword evidence="4" id="KW-1185">Reference proteome</keyword>
<keyword evidence="2" id="KW-0732">Signal</keyword>
<organism evidence="3 4">
    <name type="scientific">[Torrubiella] hemipterigena</name>
    <dbReference type="NCBI Taxonomy" id="1531966"/>
    <lineage>
        <taxon>Eukaryota</taxon>
        <taxon>Fungi</taxon>
        <taxon>Dikarya</taxon>
        <taxon>Ascomycota</taxon>
        <taxon>Pezizomycotina</taxon>
        <taxon>Sordariomycetes</taxon>
        <taxon>Hypocreomycetidae</taxon>
        <taxon>Hypocreales</taxon>
        <taxon>Clavicipitaceae</taxon>
        <taxon>Clavicipitaceae incertae sedis</taxon>
        <taxon>'Torrubiella' clade</taxon>
    </lineage>
</organism>